<keyword evidence="3" id="KW-1185">Reference proteome</keyword>
<dbReference type="InterPro" id="IPR007484">
    <property type="entry name" value="Peptidase_M28"/>
</dbReference>
<proteinExistence type="predicted"/>
<evidence type="ECO:0000259" key="1">
    <source>
        <dbReference type="Pfam" id="PF04389"/>
    </source>
</evidence>
<organism evidence="2 3">
    <name type="scientific">Aquimarina muelleri</name>
    <dbReference type="NCBI Taxonomy" id="279356"/>
    <lineage>
        <taxon>Bacteria</taxon>
        <taxon>Pseudomonadati</taxon>
        <taxon>Bacteroidota</taxon>
        <taxon>Flavobacteriia</taxon>
        <taxon>Flavobacteriales</taxon>
        <taxon>Flavobacteriaceae</taxon>
        <taxon>Aquimarina</taxon>
    </lineage>
</organism>
<dbReference type="Proteomes" id="UP000601108">
    <property type="component" value="Unassembled WGS sequence"/>
</dbReference>
<evidence type="ECO:0000313" key="2">
    <source>
        <dbReference type="EMBL" id="GGX30681.1"/>
    </source>
</evidence>
<evidence type="ECO:0000313" key="3">
    <source>
        <dbReference type="Proteomes" id="UP000601108"/>
    </source>
</evidence>
<dbReference type="GO" id="GO:0006508">
    <property type="term" value="P:proteolysis"/>
    <property type="evidence" value="ECO:0007669"/>
    <property type="project" value="InterPro"/>
</dbReference>
<dbReference type="InterPro" id="IPR045175">
    <property type="entry name" value="M28_fam"/>
</dbReference>
<dbReference type="Gene3D" id="3.40.630.10">
    <property type="entry name" value="Zn peptidases"/>
    <property type="match status" value="1"/>
</dbReference>
<dbReference type="PANTHER" id="PTHR12147">
    <property type="entry name" value="METALLOPEPTIDASE M28 FAMILY MEMBER"/>
    <property type="match status" value="1"/>
</dbReference>
<dbReference type="EMBL" id="BMWS01000030">
    <property type="protein sequence ID" value="GGX30681.1"/>
    <property type="molecule type" value="Genomic_DNA"/>
</dbReference>
<comment type="caution">
    <text evidence="2">The sequence shown here is derived from an EMBL/GenBank/DDBJ whole genome shotgun (WGS) entry which is preliminary data.</text>
</comment>
<sequence length="352" mass="39990">MKNILVLVTSFIICCCGTSQNPTINPLKTDSTSGMNTESVVVTYAESITAEELKEYLYVFAGDEFEGRDTGEAGQKKAAEYLKTQYKKMEIPSPFGGDDYYQEIPESYFRGGIKSSENVLAFIEGTEKPNEIVVLSAHYDHVGVDEKGNIYNGADDDGSGTVSLLEIASAFKQAKKDGFGPKRSILFLHVTGEEKGLYGSRFYTENPVFPLKNTITDLNIDMIGRVDKKHEDEDKRNYIYLIGSDRLSSELHEISETANKKYTQLDLDYTYNEKNDPNRFYFRSDHYNFAKHNIPIIFYFNGVHEDYHKPTDTPDKIAYELMAKRAKLVFYTAWEVANRIERIKVDGAKEGE</sequence>
<feature type="domain" description="Peptidase M28" evidence="1">
    <location>
        <begin position="118"/>
        <end position="331"/>
    </location>
</feature>
<dbReference type="InterPro" id="IPR018247">
    <property type="entry name" value="EF_Hand_1_Ca_BS"/>
</dbReference>
<dbReference type="PROSITE" id="PS00018">
    <property type="entry name" value="EF_HAND_1"/>
    <property type="match status" value="1"/>
</dbReference>
<dbReference type="GO" id="GO:0008235">
    <property type="term" value="F:metalloexopeptidase activity"/>
    <property type="evidence" value="ECO:0007669"/>
    <property type="project" value="InterPro"/>
</dbReference>
<name>A0A918JXB5_9FLAO</name>
<dbReference type="Pfam" id="PF04389">
    <property type="entry name" value="Peptidase_M28"/>
    <property type="match status" value="1"/>
</dbReference>
<reference evidence="2 3" key="1">
    <citation type="journal article" date="2014" name="Int. J. Syst. Evol. Microbiol.">
        <title>Complete genome sequence of Corynebacterium casei LMG S-19264T (=DSM 44701T), isolated from a smear-ripened cheese.</title>
        <authorList>
            <consortium name="US DOE Joint Genome Institute (JGI-PGF)"/>
            <person name="Walter F."/>
            <person name="Albersmeier A."/>
            <person name="Kalinowski J."/>
            <person name="Ruckert C."/>
        </authorList>
    </citation>
    <scope>NUCLEOTIDE SEQUENCE [LARGE SCALE GENOMIC DNA]</scope>
    <source>
        <strain evidence="2 3">KCTC 12285</strain>
    </source>
</reference>
<dbReference type="SUPFAM" id="SSF53187">
    <property type="entry name" value="Zn-dependent exopeptidases"/>
    <property type="match status" value="1"/>
</dbReference>
<protein>
    <submittedName>
        <fullName evidence="2">Peptidase M28</fullName>
    </submittedName>
</protein>
<dbReference type="RefSeq" id="WP_027413343.1">
    <property type="nucleotide sequence ID" value="NZ_BMWS01000030.1"/>
</dbReference>
<dbReference type="PANTHER" id="PTHR12147:SF26">
    <property type="entry name" value="PEPTIDASE M28 DOMAIN-CONTAINING PROTEIN"/>
    <property type="match status" value="1"/>
</dbReference>
<gene>
    <name evidence="2" type="ORF">GCM10007384_34740</name>
</gene>
<dbReference type="AlphaFoldDB" id="A0A918JXB5"/>
<dbReference type="CDD" id="cd05660">
    <property type="entry name" value="M28_like_PA"/>
    <property type="match status" value="1"/>
</dbReference>
<accession>A0A918JXB5</accession>